<sequence>MPHDGDAVAAMAARIRYAARPPNCRYGVRMSCVFAKKFGRR</sequence>
<dbReference type="EMBL" id="MDHH01000003">
    <property type="protein sequence ID" value="OUE01253.1"/>
    <property type="molecule type" value="Genomic_DNA"/>
</dbReference>
<evidence type="ECO:0000313" key="1">
    <source>
        <dbReference type="EMBL" id="OUE01253.1"/>
    </source>
</evidence>
<proteinExistence type="predicted"/>
<name>A0A251XGD3_CLAMM</name>
<dbReference type="AlphaFoldDB" id="A0A251XGD3"/>
<organism evidence="1 2">
    <name type="scientific">Clavibacter michiganensis subsp. michiganensis</name>
    <dbReference type="NCBI Taxonomy" id="33013"/>
    <lineage>
        <taxon>Bacteria</taxon>
        <taxon>Bacillati</taxon>
        <taxon>Actinomycetota</taxon>
        <taxon>Actinomycetes</taxon>
        <taxon>Micrococcales</taxon>
        <taxon>Microbacteriaceae</taxon>
        <taxon>Clavibacter</taxon>
    </lineage>
</organism>
<gene>
    <name evidence="1" type="ORF">CMMCAS07_13170</name>
</gene>
<evidence type="ECO:0000313" key="2">
    <source>
        <dbReference type="Proteomes" id="UP000195062"/>
    </source>
</evidence>
<reference evidence="1 2" key="1">
    <citation type="submission" date="2016-08" db="EMBL/GenBank/DDBJ databases">
        <title>Genome sequence of Clavibacter michiganensis subsp. michiganensis strain CASJ007.</title>
        <authorList>
            <person name="Thapa S.P."/>
            <person name="Coaker G."/>
        </authorList>
    </citation>
    <scope>NUCLEOTIDE SEQUENCE [LARGE SCALE GENOMIC DNA]</scope>
    <source>
        <strain evidence="1">CASJ007</strain>
    </source>
</reference>
<protein>
    <submittedName>
        <fullName evidence="1">Uncharacterized protein</fullName>
    </submittedName>
</protein>
<accession>A0A251XGD3</accession>
<comment type="caution">
    <text evidence="1">The sequence shown here is derived from an EMBL/GenBank/DDBJ whole genome shotgun (WGS) entry which is preliminary data.</text>
</comment>
<keyword evidence="2" id="KW-1185">Reference proteome</keyword>
<dbReference type="Proteomes" id="UP000195062">
    <property type="component" value="Unassembled WGS sequence"/>
</dbReference>